<protein>
    <submittedName>
        <fullName evidence="1">Mu-like prophage protein gp29</fullName>
    </submittedName>
</protein>
<dbReference type="Proteomes" id="UP000254620">
    <property type="component" value="Unassembled WGS sequence"/>
</dbReference>
<evidence type="ECO:0000313" key="1">
    <source>
        <dbReference type="EMBL" id="SUV40320.1"/>
    </source>
</evidence>
<organism evidence="1 2">
    <name type="scientific">Avibacterium paragallinarum</name>
    <name type="common">Haemophilus gallinarum</name>
    <dbReference type="NCBI Taxonomy" id="728"/>
    <lineage>
        <taxon>Bacteria</taxon>
        <taxon>Pseudomonadati</taxon>
        <taxon>Pseudomonadota</taxon>
        <taxon>Gammaproteobacteria</taxon>
        <taxon>Pasteurellales</taxon>
        <taxon>Pasteurellaceae</taxon>
        <taxon>Avibacterium</taxon>
    </lineage>
</organism>
<name>A0A380Z6F3_AVIPA</name>
<evidence type="ECO:0000313" key="2">
    <source>
        <dbReference type="Proteomes" id="UP000254620"/>
    </source>
</evidence>
<accession>A0A380Z6F3</accession>
<dbReference type="AlphaFoldDB" id="A0A380Z6F3"/>
<reference evidence="1 2" key="1">
    <citation type="submission" date="2018-06" db="EMBL/GenBank/DDBJ databases">
        <authorList>
            <consortium name="Pathogen Informatics"/>
            <person name="Doyle S."/>
        </authorList>
    </citation>
    <scope>NUCLEOTIDE SEQUENCE [LARGE SCALE GENOMIC DNA]</scope>
    <source>
        <strain evidence="1 2">NCTC10926</strain>
    </source>
</reference>
<dbReference type="EMBL" id="UFSW01000002">
    <property type="protein sequence ID" value="SUV40320.1"/>
    <property type="molecule type" value="Genomic_DNA"/>
</dbReference>
<proteinExistence type="predicted"/>
<sequence length="65" mass="7723">MWAEENGLLLPAEIVGKPQEWFVFSEENELLLRDKEERDGKPIPEMKFLLATQQADYMNRMARRI</sequence>
<gene>
    <name evidence="1" type="ORF">NCTC10926_02358</name>
</gene>
<dbReference type="Pfam" id="PF06074">
    <property type="entry name" value="Portal_Mu"/>
    <property type="match status" value="1"/>
</dbReference>
<dbReference type="InterPro" id="IPR009279">
    <property type="entry name" value="Portal_Mu"/>
</dbReference>